<feature type="transmembrane region" description="Helical" evidence="2">
    <location>
        <begin position="194"/>
        <end position="214"/>
    </location>
</feature>
<keyword evidence="2" id="KW-0472">Membrane</keyword>
<dbReference type="Proteomes" id="UP000594468">
    <property type="component" value="Chromosome"/>
</dbReference>
<keyword evidence="2" id="KW-0812">Transmembrane</keyword>
<feature type="domain" description="EamA" evidence="3">
    <location>
        <begin position="18"/>
        <end position="150"/>
    </location>
</feature>
<comment type="similarity">
    <text evidence="1">Belongs to the EamA transporter family.</text>
</comment>
<feature type="transmembrane region" description="Helical" evidence="2">
    <location>
        <begin position="256"/>
        <end position="276"/>
    </location>
</feature>
<feature type="transmembrane region" description="Helical" evidence="2">
    <location>
        <begin position="282"/>
        <end position="301"/>
    </location>
</feature>
<evidence type="ECO:0000256" key="1">
    <source>
        <dbReference type="ARBA" id="ARBA00007362"/>
    </source>
</evidence>
<reference evidence="4 5" key="1">
    <citation type="submission" date="2020-02" db="EMBL/GenBank/DDBJ databases">
        <authorList>
            <person name="Zheng R.K."/>
            <person name="Sun C.M."/>
        </authorList>
    </citation>
    <scope>NUCLEOTIDE SEQUENCE [LARGE SCALE GENOMIC DNA]</scope>
    <source>
        <strain evidence="5">rifampicinis</strain>
    </source>
</reference>
<feature type="transmembrane region" description="Helical" evidence="2">
    <location>
        <begin position="47"/>
        <end position="66"/>
    </location>
</feature>
<evidence type="ECO:0000259" key="3">
    <source>
        <dbReference type="Pfam" id="PF00892"/>
    </source>
</evidence>
<dbReference type="AlphaFoldDB" id="A0A7S8E6X2"/>
<feature type="transmembrane region" description="Helical" evidence="2">
    <location>
        <begin position="135"/>
        <end position="153"/>
    </location>
</feature>
<keyword evidence="2" id="KW-1133">Transmembrane helix</keyword>
<keyword evidence="5" id="KW-1185">Reference proteome</keyword>
<dbReference type="InterPro" id="IPR000620">
    <property type="entry name" value="EamA_dom"/>
</dbReference>
<accession>A0A7S8E6X2</accession>
<dbReference type="RefSeq" id="WP_195169528.1">
    <property type="nucleotide sequence ID" value="NZ_CP062983.1"/>
</dbReference>
<dbReference type="PANTHER" id="PTHR22911:SF76">
    <property type="entry name" value="EAMA DOMAIN-CONTAINING PROTEIN"/>
    <property type="match status" value="1"/>
</dbReference>
<dbReference type="GO" id="GO:0016020">
    <property type="term" value="C:membrane"/>
    <property type="evidence" value="ECO:0007669"/>
    <property type="project" value="InterPro"/>
</dbReference>
<protein>
    <submittedName>
        <fullName evidence="4">EamA family transporter</fullName>
    </submittedName>
</protein>
<feature type="transmembrane region" description="Helical" evidence="2">
    <location>
        <begin position="78"/>
        <end position="101"/>
    </location>
</feature>
<dbReference type="SUPFAM" id="SSF103481">
    <property type="entry name" value="Multidrug resistance efflux transporter EmrE"/>
    <property type="match status" value="2"/>
</dbReference>
<organism evidence="4 5">
    <name type="scientific">Phototrophicus methaneseepsis</name>
    <dbReference type="NCBI Taxonomy" id="2710758"/>
    <lineage>
        <taxon>Bacteria</taxon>
        <taxon>Bacillati</taxon>
        <taxon>Chloroflexota</taxon>
        <taxon>Candidatus Thermofontia</taxon>
        <taxon>Phototrophicales</taxon>
        <taxon>Phototrophicaceae</taxon>
        <taxon>Phototrophicus</taxon>
    </lineage>
</organism>
<evidence type="ECO:0000313" key="4">
    <source>
        <dbReference type="EMBL" id="QPC81455.1"/>
    </source>
</evidence>
<feature type="transmembrane region" description="Helical" evidence="2">
    <location>
        <begin position="18"/>
        <end position="35"/>
    </location>
</feature>
<gene>
    <name evidence="4" type="ORF">G4Y79_17385</name>
</gene>
<feature type="transmembrane region" description="Helical" evidence="2">
    <location>
        <begin position="107"/>
        <end position="128"/>
    </location>
</feature>
<feature type="transmembrane region" description="Helical" evidence="2">
    <location>
        <begin position="165"/>
        <end position="182"/>
    </location>
</feature>
<name>A0A7S8E6X2_9CHLR</name>
<evidence type="ECO:0000313" key="5">
    <source>
        <dbReference type="Proteomes" id="UP000594468"/>
    </source>
</evidence>
<dbReference type="KEGG" id="pmet:G4Y79_17385"/>
<dbReference type="InterPro" id="IPR037185">
    <property type="entry name" value="EmrE-like"/>
</dbReference>
<feature type="domain" description="EamA" evidence="3">
    <location>
        <begin position="165"/>
        <end position="298"/>
    </location>
</feature>
<feature type="transmembrane region" description="Helical" evidence="2">
    <location>
        <begin position="226"/>
        <end position="249"/>
    </location>
</feature>
<proteinExistence type="inferred from homology"/>
<sequence>MTLSHTQRQQTSRFGNPYLFLVVTVVAFSFAAVLVRQTQNAGMDSLTISAGRLLLTALILTPVVLSRYLDELRDMRRIAIAGAMLAGCFQSVQFMAMSISLEYTSVVVNQMIINTAPVWIALLEVTILKQRFSRPLYIGIAVAFVGGFIIAISSGSSTSGPNPELGNLIAFAGAIGASLYIFSGRVNRARISIIPYMWMVNLTGGTICLMVALITQQPILGYTTNAYLWLLVTTLVPQLIGHTSMNYVVGYLPATITSLANQLVVVTSGILAFLFFSELPTVLEILGIFIVISGVTMAIVAQARSRRKRKT</sequence>
<dbReference type="EMBL" id="CP062983">
    <property type="protein sequence ID" value="QPC81455.1"/>
    <property type="molecule type" value="Genomic_DNA"/>
</dbReference>
<dbReference type="Pfam" id="PF00892">
    <property type="entry name" value="EamA"/>
    <property type="match status" value="2"/>
</dbReference>
<dbReference type="PANTHER" id="PTHR22911">
    <property type="entry name" value="ACYL-MALONYL CONDENSING ENZYME-RELATED"/>
    <property type="match status" value="1"/>
</dbReference>
<evidence type="ECO:0000256" key="2">
    <source>
        <dbReference type="SAM" id="Phobius"/>
    </source>
</evidence>